<protein>
    <submittedName>
        <fullName evidence="4">PTS sugar transporter subunit IIB</fullName>
    </submittedName>
</protein>
<feature type="domain" description="PTS EIIB type-2" evidence="3">
    <location>
        <begin position="1"/>
        <end position="91"/>
    </location>
</feature>
<comment type="caution">
    <text evidence="4">The sequence shown here is derived from an EMBL/GenBank/DDBJ whole genome shotgun (WGS) entry which is preliminary data.</text>
</comment>
<evidence type="ECO:0000313" key="6">
    <source>
        <dbReference type="Proteomes" id="UP000253872"/>
    </source>
</evidence>
<proteinExistence type="predicted"/>
<dbReference type="SUPFAM" id="SSF52794">
    <property type="entry name" value="PTS system IIB component-like"/>
    <property type="match status" value="1"/>
</dbReference>
<keyword evidence="1" id="KW-0808">Transferase</keyword>
<dbReference type="GO" id="GO:0009401">
    <property type="term" value="P:phosphoenolpyruvate-dependent sugar phosphotransferase system"/>
    <property type="evidence" value="ECO:0007669"/>
    <property type="project" value="UniProtKB-KW"/>
</dbReference>
<keyword evidence="7" id="KW-1185">Reference proteome</keyword>
<evidence type="ECO:0000313" key="7">
    <source>
        <dbReference type="Proteomes" id="UP000253950"/>
    </source>
</evidence>
<name>A0A369YBT8_9PAST</name>
<dbReference type="InterPro" id="IPR036095">
    <property type="entry name" value="PTS_EIIB-like_sf"/>
</dbReference>
<dbReference type="GO" id="GO:0008982">
    <property type="term" value="F:protein-N(PI)-phosphohistidine-sugar phosphotransferase activity"/>
    <property type="evidence" value="ECO:0007669"/>
    <property type="project" value="InterPro"/>
</dbReference>
<gene>
    <name evidence="5" type="ORF">DPV84_06570</name>
    <name evidence="4" type="ORF">DPV93_07065</name>
</gene>
<dbReference type="CDD" id="cd05563">
    <property type="entry name" value="PTS_IIB_ascorbate"/>
    <property type="match status" value="1"/>
</dbReference>
<dbReference type="EMBL" id="QEPN01000005">
    <property type="protein sequence ID" value="RDE71373.1"/>
    <property type="molecule type" value="Genomic_DNA"/>
</dbReference>
<dbReference type="EMBL" id="QEQG01000006">
    <property type="protein sequence ID" value="RDF10993.1"/>
    <property type="molecule type" value="Genomic_DNA"/>
</dbReference>
<dbReference type="AlphaFoldDB" id="A0A369YBT8"/>
<dbReference type="RefSeq" id="WP_111389804.1">
    <property type="nucleotide sequence ID" value="NZ_JANFLW010000008.1"/>
</dbReference>
<dbReference type="PROSITE" id="PS51099">
    <property type="entry name" value="PTS_EIIB_TYPE_2"/>
    <property type="match status" value="1"/>
</dbReference>
<dbReference type="InterPro" id="IPR003501">
    <property type="entry name" value="PTS_EIIB_2/3"/>
</dbReference>
<dbReference type="Proteomes" id="UP000253872">
    <property type="component" value="Unassembled WGS sequence"/>
</dbReference>
<dbReference type="Proteomes" id="UP000253950">
    <property type="component" value="Unassembled WGS sequence"/>
</dbReference>
<keyword evidence="4" id="KW-0762">Sugar transport</keyword>
<keyword evidence="4" id="KW-0813">Transport</keyword>
<evidence type="ECO:0000313" key="5">
    <source>
        <dbReference type="EMBL" id="RDF10993.1"/>
    </source>
</evidence>
<sequence>MKIMAVCGHGIGSSFMMEMNIKKVLPKLGVEAEVSHTDLASVSPDDADIFIMARDIAESSNLPKDRVVVVTNIVSASEFETKLREYFNQQA</sequence>
<reference evidence="6 7" key="1">
    <citation type="submission" date="2018-05" db="EMBL/GenBank/DDBJ databases">
        <title>Draft Genome Sequences for a Diverse set of 7 Haemophilus Species.</title>
        <authorList>
            <person name="Nichols M."/>
            <person name="Topaz N."/>
            <person name="Wang X."/>
            <person name="Wang X."/>
            <person name="Boxrud D."/>
        </authorList>
    </citation>
    <scope>NUCLEOTIDE SEQUENCE [LARGE SCALE GENOMIC DNA]</scope>
    <source>
        <strain evidence="4 6">C2002001239</strain>
        <strain evidence="5 7">C2015005473</strain>
    </source>
</reference>
<accession>A0A369YBT8</accession>
<evidence type="ECO:0000313" key="4">
    <source>
        <dbReference type="EMBL" id="RDE71373.1"/>
    </source>
</evidence>
<dbReference type="Pfam" id="PF02302">
    <property type="entry name" value="PTS_IIB"/>
    <property type="match status" value="1"/>
</dbReference>
<dbReference type="Gene3D" id="3.40.50.2300">
    <property type="match status" value="1"/>
</dbReference>
<evidence type="ECO:0000256" key="1">
    <source>
        <dbReference type="ARBA" id="ARBA00022679"/>
    </source>
</evidence>
<dbReference type="InterPro" id="IPR013011">
    <property type="entry name" value="PTS_EIIB_2"/>
</dbReference>
<keyword evidence="2" id="KW-0598">Phosphotransferase system</keyword>
<organism evidence="4 6">
    <name type="scientific">Haemophilus sputorum</name>
    <dbReference type="NCBI Taxonomy" id="1078480"/>
    <lineage>
        <taxon>Bacteria</taxon>
        <taxon>Pseudomonadati</taxon>
        <taxon>Pseudomonadota</taxon>
        <taxon>Gammaproteobacteria</taxon>
        <taxon>Pasteurellales</taxon>
        <taxon>Pasteurellaceae</taxon>
        <taxon>Haemophilus</taxon>
    </lineage>
</organism>
<evidence type="ECO:0000256" key="2">
    <source>
        <dbReference type="ARBA" id="ARBA00022683"/>
    </source>
</evidence>
<evidence type="ECO:0000259" key="3">
    <source>
        <dbReference type="PROSITE" id="PS51099"/>
    </source>
</evidence>